<dbReference type="Gene3D" id="1.20.1560.10">
    <property type="entry name" value="ABC transporter type 1, transmembrane domain"/>
    <property type="match status" value="1"/>
</dbReference>
<dbReference type="SMART" id="SM00382">
    <property type="entry name" value="AAA"/>
    <property type="match status" value="1"/>
</dbReference>
<keyword evidence="5 7" id="KW-1133">Transmembrane helix</keyword>
<dbReference type="InterPro" id="IPR011527">
    <property type="entry name" value="ABC1_TM_dom"/>
</dbReference>
<keyword evidence="2 7" id="KW-0812">Transmembrane</keyword>
<evidence type="ECO:0000259" key="10">
    <source>
        <dbReference type="PROSITE" id="PS50990"/>
    </source>
</evidence>
<keyword evidence="6 7" id="KW-0472">Membrane</keyword>
<evidence type="ECO:0000259" key="9">
    <source>
        <dbReference type="PROSITE" id="PS50929"/>
    </source>
</evidence>
<feature type="transmembrane region" description="Helical" evidence="7">
    <location>
        <begin position="205"/>
        <end position="226"/>
    </location>
</feature>
<feature type="domain" description="Peptidase C39" evidence="10">
    <location>
        <begin position="18"/>
        <end position="138"/>
    </location>
</feature>
<dbReference type="Pfam" id="PF00005">
    <property type="entry name" value="ABC_tran"/>
    <property type="match status" value="1"/>
</dbReference>
<dbReference type="EMBL" id="CP040428">
    <property type="protein sequence ID" value="QCT19721.1"/>
    <property type="molecule type" value="Genomic_DNA"/>
</dbReference>
<proteinExistence type="predicted"/>
<accession>A0A4P8YGI9</accession>
<feature type="transmembrane region" description="Helical" evidence="7">
    <location>
        <begin position="310"/>
        <end position="330"/>
    </location>
</feature>
<feature type="domain" description="ABC transporter" evidence="8">
    <location>
        <begin position="483"/>
        <end position="701"/>
    </location>
</feature>
<evidence type="ECO:0000256" key="2">
    <source>
        <dbReference type="ARBA" id="ARBA00022692"/>
    </source>
</evidence>
<dbReference type="GO" id="GO:0005524">
    <property type="term" value="F:ATP binding"/>
    <property type="evidence" value="ECO:0007669"/>
    <property type="project" value="UniProtKB-KW"/>
</dbReference>
<keyword evidence="12" id="KW-1185">Reference proteome</keyword>
<dbReference type="InterPro" id="IPR003593">
    <property type="entry name" value="AAA+_ATPase"/>
</dbReference>
<dbReference type="PROSITE" id="PS50929">
    <property type="entry name" value="ABC_TM1F"/>
    <property type="match status" value="1"/>
</dbReference>
<evidence type="ECO:0000256" key="6">
    <source>
        <dbReference type="ARBA" id="ARBA00023136"/>
    </source>
</evidence>
<sequence length="701" mass="78568">MFSLFQHRKPGKTPLIRQHEFTECGLACVAMVMGHYEHHVSISQLRRELSVSAEAGTSMAELLQLAEGKGMDGRVLQGDVKELQNVQLPLIAFWRGNHFVVIVKADSRAITVHDPACGVRRYSYREAAKLFSGFVLELKPRPEFKKKNPDDRLTLGHLAHKTAGLFQRQALLFALSIFTLITMLASPSYVQLIMDEAISRSDSDLVILLTAIFAIVFIFEVIGRFLKQLLEIFMRNIAYDDLSQSIRGYMLRTQAHWFQSRPPGIVLAIEKSLHACADFISNGYVQLIYSGLIALTSLIFMLFYNVEIALLTLLMMGVFFIIRFSLIGPYQRAVDDSIERTAQYESLLVETQKGIITLKANNMERARDAVMDKSMREHIAALMRKERLLARFDVASLLVINAEQLLVVCLGAWLILEGQMSIGMLYAYISYKRYFSDAMVQVAQKLLDKNALKGPLDRVGDLLFSPTEASQFGKTLVTSPVSIHFDNVSFAWPGHDNLLHNITMTINAGEELTIIGQSGSGKTTLLRLISGMLQPTDGELNINKTPINECDLSSLRQHVRIVHADDILFTGSILENIACFDSNPDRERVIEACRMAEVHHVIERLQHGYDTALVPGNSFFSAGETQRLVLARALYGQPKLLLCDEVTANLDKTTAQRVLANLRSLGIGLVFVTHSPEVIDSRGRCYVMERGRLRDMEGTPS</sequence>
<dbReference type="GO" id="GO:0140359">
    <property type="term" value="F:ABC-type transporter activity"/>
    <property type="evidence" value="ECO:0007669"/>
    <property type="project" value="InterPro"/>
</dbReference>
<dbReference type="Gene3D" id="3.90.70.10">
    <property type="entry name" value="Cysteine proteinases"/>
    <property type="match status" value="1"/>
</dbReference>
<keyword evidence="3" id="KW-0547">Nucleotide-binding</keyword>
<dbReference type="GO" id="GO:0006508">
    <property type="term" value="P:proteolysis"/>
    <property type="evidence" value="ECO:0007669"/>
    <property type="project" value="InterPro"/>
</dbReference>
<reference evidence="11 12" key="1">
    <citation type="submission" date="2019-05" db="EMBL/GenBank/DDBJ databases">
        <title>Complete genome sequence of Izhakiella calystegiae KSNA2, an endophyte isolated from beach morning glory (Calystegia soldanella).</title>
        <authorList>
            <person name="Jiang L."/>
            <person name="Jeong J.C."/>
            <person name="Kim C.Y."/>
            <person name="Kim D.H."/>
            <person name="Kim S.W."/>
            <person name="Lee j."/>
        </authorList>
    </citation>
    <scope>NUCLEOTIDE SEQUENCE [LARGE SCALE GENOMIC DNA]</scope>
    <source>
        <strain evidence="11 12">KSNA2</strain>
    </source>
</reference>
<dbReference type="Proteomes" id="UP000302163">
    <property type="component" value="Chromosome"/>
</dbReference>
<dbReference type="Gene3D" id="3.40.50.300">
    <property type="entry name" value="P-loop containing nucleotide triphosphate hydrolases"/>
    <property type="match status" value="1"/>
</dbReference>
<protein>
    <submittedName>
        <fullName evidence="11">Peptidase domain-containing ABC transporter</fullName>
    </submittedName>
</protein>
<comment type="subcellular location">
    <subcellularLocation>
        <location evidence="1">Cell membrane</location>
        <topology evidence="1">Multi-pass membrane protein</topology>
    </subcellularLocation>
</comment>
<dbReference type="OrthoDB" id="6828292at2"/>
<evidence type="ECO:0000256" key="5">
    <source>
        <dbReference type="ARBA" id="ARBA00022989"/>
    </source>
</evidence>
<name>A0A4P8YGI9_9ENTR</name>
<dbReference type="Pfam" id="PF03412">
    <property type="entry name" value="Peptidase_C39"/>
    <property type="match status" value="1"/>
</dbReference>
<evidence type="ECO:0000259" key="8">
    <source>
        <dbReference type="PROSITE" id="PS50893"/>
    </source>
</evidence>
<dbReference type="GO" id="GO:0016887">
    <property type="term" value="F:ATP hydrolysis activity"/>
    <property type="evidence" value="ECO:0007669"/>
    <property type="project" value="InterPro"/>
</dbReference>
<dbReference type="InterPro" id="IPR003439">
    <property type="entry name" value="ABC_transporter-like_ATP-bd"/>
</dbReference>
<feature type="transmembrane region" description="Helical" evidence="7">
    <location>
        <begin position="287"/>
        <end position="304"/>
    </location>
</feature>
<dbReference type="AlphaFoldDB" id="A0A4P8YGI9"/>
<dbReference type="GO" id="GO:0008233">
    <property type="term" value="F:peptidase activity"/>
    <property type="evidence" value="ECO:0007669"/>
    <property type="project" value="InterPro"/>
</dbReference>
<gene>
    <name evidence="11" type="ORF">FEM41_08670</name>
</gene>
<dbReference type="SUPFAM" id="SSF52540">
    <property type="entry name" value="P-loop containing nucleoside triphosphate hydrolases"/>
    <property type="match status" value="1"/>
</dbReference>
<dbReference type="PROSITE" id="PS50893">
    <property type="entry name" value="ABC_TRANSPORTER_2"/>
    <property type="match status" value="1"/>
</dbReference>
<dbReference type="RefSeq" id="WP_138095598.1">
    <property type="nucleotide sequence ID" value="NZ_CP040428.1"/>
</dbReference>
<dbReference type="InterPro" id="IPR027417">
    <property type="entry name" value="P-loop_NTPase"/>
</dbReference>
<dbReference type="InterPro" id="IPR036640">
    <property type="entry name" value="ABC1_TM_sf"/>
</dbReference>
<evidence type="ECO:0000313" key="12">
    <source>
        <dbReference type="Proteomes" id="UP000302163"/>
    </source>
</evidence>
<dbReference type="PANTHER" id="PTHR24221:SF606">
    <property type="entry name" value="COLICIN V SECRETION-PROCESSING ATP-BINDING PROTEIN"/>
    <property type="match status" value="1"/>
</dbReference>
<evidence type="ECO:0000313" key="11">
    <source>
        <dbReference type="EMBL" id="QCT19721.1"/>
    </source>
</evidence>
<dbReference type="InterPro" id="IPR005074">
    <property type="entry name" value="Peptidase_C39"/>
</dbReference>
<feature type="transmembrane region" description="Helical" evidence="7">
    <location>
        <begin position="170"/>
        <end position="193"/>
    </location>
</feature>
<evidence type="ECO:0000256" key="7">
    <source>
        <dbReference type="SAM" id="Phobius"/>
    </source>
</evidence>
<dbReference type="PROSITE" id="PS50990">
    <property type="entry name" value="PEPTIDASE_C39"/>
    <property type="match status" value="1"/>
</dbReference>
<keyword evidence="4" id="KW-0067">ATP-binding</keyword>
<dbReference type="InterPro" id="IPR039421">
    <property type="entry name" value="Type_1_exporter"/>
</dbReference>
<dbReference type="PANTHER" id="PTHR24221">
    <property type="entry name" value="ATP-BINDING CASSETTE SUB-FAMILY B"/>
    <property type="match status" value="1"/>
</dbReference>
<dbReference type="Pfam" id="PF00664">
    <property type="entry name" value="ABC_membrane"/>
    <property type="match status" value="1"/>
</dbReference>
<evidence type="ECO:0000256" key="4">
    <source>
        <dbReference type="ARBA" id="ARBA00022840"/>
    </source>
</evidence>
<dbReference type="GO" id="GO:0005886">
    <property type="term" value="C:plasma membrane"/>
    <property type="evidence" value="ECO:0007669"/>
    <property type="project" value="UniProtKB-SubCell"/>
</dbReference>
<feature type="domain" description="ABC transmembrane type-1" evidence="9">
    <location>
        <begin position="170"/>
        <end position="444"/>
    </location>
</feature>
<dbReference type="SUPFAM" id="SSF90123">
    <property type="entry name" value="ABC transporter transmembrane region"/>
    <property type="match status" value="1"/>
</dbReference>
<evidence type="ECO:0000256" key="1">
    <source>
        <dbReference type="ARBA" id="ARBA00004651"/>
    </source>
</evidence>
<evidence type="ECO:0000256" key="3">
    <source>
        <dbReference type="ARBA" id="ARBA00022741"/>
    </source>
</evidence>
<dbReference type="GO" id="GO:0034040">
    <property type="term" value="F:ATPase-coupled lipid transmembrane transporter activity"/>
    <property type="evidence" value="ECO:0007669"/>
    <property type="project" value="TreeGrafter"/>
</dbReference>
<dbReference type="KEGG" id="izh:FEM41_08670"/>
<feature type="transmembrane region" description="Helical" evidence="7">
    <location>
        <begin position="394"/>
        <end position="416"/>
    </location>
</feature>
<organism evidence="11 12">
    <name type="scientific">Jejubacter calystegiae</name>
    <dbReference type="NCBI Taxonomy" id="2579935"/>
    <lineage>
        <taxon>Bacteria</taxon>
        <taxon>Pseudomonadati</taxon>
        <taxon>Pseudomonadota</taxon>
        <taxon>Gammaproteobacteria</taxon>
        <taxon>Enterobacterales</taxon>
        <taxon>Enterobacteriaceae</taxon>
        <taxon>Jejubacter</taxon>
    </lineage>
</organism>